<sequence>MSNHYHVVLFVNQPRAAERSINEEIRRWHQLFSANLLSQRYLRGDSMSRAACAVLDDCVTLWRGRLIDIVFFIAVQPVRKTRFDSLVARGRILCMIKNWI</sequence>
<gene>
    <name evidence="1" type="ORF">MNBD_GAMMA17-317</name>
</gene>
<organism evidence="1">
    <name type="scientific">hydrothermal vent metagenome</name>
    <dbReference type="NCBI Taxonomy" id="652676"/>
    <lineage>
        <taxon>unclassified sequences</taxon>
        <taxon>metagenomes</taxon>
        <taxon>ecological metagenomes</taxon>
    </lineage>
</organism>
<reference evidence="1" key="1">
    <citation type="submission" date="2018-06" db="EMBL/GenBank/DDBJ databases">
        <authorList>
            <person name="Zhirakovskaya E."/>
        </authorList>
    </citation>
    <scope>NUCLEOTIDE SEQUENCE</scope>
</reference>
<protein>
    <recommendedName>
        <fullName evidence="2">Transposase and inactivated derivatives</fullName>
    </recommendedName>
</protein>
<dbReference type="EMBL" id="UOFQ01000015">
    <property type="protein sequence ID" value="VAW85055.1"/>
    <property type="molecule type" value="Genomic_DNA"/>
</dbReference>
<dbReference type="AlphaFoldDB" id="A0A3B0YVL4"/>
<evidence type="ECO:0000313" key="1">
    <source>
        <dbReference type="EMBL" id="VAW85055.1"/>
    </source>
</evidence>
<name>A0A3B0YVL4_9ZZZZ</name>
<proteinExistence type="predicted"/>
<accession>A0A3B0YVL4</accession>
<evidence type="ECO:0008006" key="2">
    <source>
        <dbReference type="Google" id="ProtNLM"/>
    </source>
</evidence>